<dbReference type="InterPro" id="IPR044659">
    <property type="entry name" value="PELPK1_2"/>
</dbReference>
<organism evidence="3 4">
    <name type="scientific">Solanum commersonii</name>
    <name type="common">Commerson's wild potato</name>
    <name type="synonym">Commerson's nightshade</name>
    <dbReference type="NCBI Taxonomy" id="4109"/>
    <lineage>
        <taxon>Eukaryota</taxon>
        <taxon>Viridiplantae</taxon>
        <taxon>Streptophyta</taxon>
        <taxon>Embryophyta</taxon>
        <taxon>Tracheophyta</taxon>
        <taxon>Spermatophyta</taxon>
        <taxon>Magnoliopsida</taxon>
        <taxon>eudicotyledons</taxon>
        <taxon>Gunneridae</taxon>
        <taxon>Pentapetalae</taxon>
        <taxon>asterids</taxon>
        <taxon>lamiids</taxon>
        <taxon>Solanales</taxon>
        <taxon>Solanaceae</taxon>
        <taxon>Solanoideae</taxon>
        <taxon>Solaneae</taxon>
        <taxon>Solanum</taxon>
    </lineage>
</organism>
<keyword evidence="2" id="KW-1133">Transmembrane helix</keyword>
<dbReference type="PANTHER" id="PTHR33088">
    <property type="entry name" value="MUCIN-2"/>
    <property type="match status" value="1"/>
</dbReference>
<keyword evidence="2" id="KW-0812">Transmembrane</keyword>
<dbReference type="Proteomes" id="UP000824120">
    <property type="component" value="Chromosome 4"/>
</dbReference>
<dbReference type="PANTHER" id="PTHR33088:SF28">
    <property type="entry name" value="PROTEIN PELPK1-RELATED"/>
    <property type="match status" value="1"/>
</dbReference>
<evidence type="ECO:0000256" key="1">
    <source>
        <dbReference type="SAM" id="MobiDB-lite"/>
    </source>
</evidence>
<dbReference type="OrthoDB" id="1306291at2759"/>
<evidence type="ECO:0008006" key="5">
    <source>
        <dbReference type="Google" id="ProtNLM"/>
    </source>
</evidence>
<evidence type="ECO:0000313" key="4">
    <source>
        <dbReference type="Proteomes" id="UP000824120"/>
    </source>
</evidence>
<gene>
    <name evidence="3" type="ORF">H5410_019663</name>
</gene>
<sequence length="87" mass="9866">MSYNHNQSFFMLLVITLSITSCYVIQAEARRLLEVTIPELPKPEMPQLPEIPTIPKPEFPEIPKPELPTLPKAELPTLAKTSRCLHS</sequence>
<protein>
    <recommendedName>
        <fullName evidence="5">Gamma-gliadin</fullName>
    </recommendedName>
</protein>
<keyword evidence="2" id="KW-0472">Membrane</keyword>
<comment type="caution">
    <text evidence="3">The sequence shown here is derived from an EMBL/GenBank/DDBJ whole genome shotgun (WGS) entry which is preliminary data.</text>
</comment>
<dbReference type="EMBL" id="JACXVP010000004">
    <property type="protein sequence ID" value="KAG5608382.1"/>
    <property type="molecule type" value="Genomic_DNA"/>
</dbReference>
<dbReference type="AlphaFoldDB" id="A0A9J5ZBU8"/>
<feature type="region of interest" description="Disordered" evidence="1">
    <location>
        <begin position="44"/>
        <end position="73"/>
    </location>
</feature>
<name>A0A9J5ZBU8_SOLCO</name>
<proteinExistence type="predicted"/>
<accession>A0A9J5ZBU8</accession>
<feature type="transmembrane region" description="Helical" evidence="2">
    <location>
        <begin position="6"/>
        <end position="25"/>
    </location>
</feature>
<keyword evidence="4" id="KW-1185">Reference proteome</keyword>
<reference evidence="3 4" key="1">
    <citation type="submission" date="2020-09" db="EMBL/GenBank/DDBJ databases">
        <title>De no assembly of potato wild relative species, Solanum commersonii.</title>
        <authorList>
            <person name="Cho K."/>
        </authorList>
    </citation>
    <scope>NUCLEOTIDE SEQUENCE [LARGE SCALE GENOMIC DNA]</scope>
    <source>
        <strain evidence="3">LZ3.2</strain>
        <tissue evidence="3">Leaf</tissue>
    </source>
</reference>
<evidence type="ECO:0000256" key="2">
    <source>
        <dbReference type="SAM" id="Phobius"/>
    </source>
</evidence>
<evidence type="ECO:0000313" key="3">
    <source>
        <dbReference type="EMBL" id="KAG5608382.1"/>
    </source>
</evidence>